<evidence type="ECO:0000313" key="3">
    <source>
        <dbReference type="Proteomes" id="UP001054945"/>
    </source>
</evidence>
<dbReference type="Proteomes" id="UP001054945">
    <property type="component" value="Unassembled WGS sequence"/>
</dbReference>
<proteinExistence type="predicted"/>
<evidence type="ECO:0000256" key="1">
    <source>
        <dbReference type="SAM" id="MobiDB-lite"/>
    </source>
</evidence>
<accession>A0AAV4Y249</accession>
<dbReference type="EMBL" id="BPLR01018668">
    <property type="protein sequence ID" value="GIZ01442.1"/>
    <property type="molecule type" value="Genomic_DNA"/>
</dbReference>
<feature type="region of interest" description="Disordered" evidence="1">
    <location>
        <begin position="1"/>
        <end position="33"/>
    </location>
</feature>
<protein>
    <submittedName>
        <fullName evidence="2">Uncharacterized protein</fullName>
    </submittedName>
</protein>
<gene>
    <name evidence="2" type="ORF">CEXT_487971</name>
</gene>
<dbReference type="AlphaFoldDB" id="A0AAV4Y249"/>
<keyword evidence="3" id="KW-1185">Reference proteome</keyword>
<name>A0AAV4Y249_CAEEX</name>
<sequence length="70" mass="7722">MVSDPKLYDPNTVRALSTTSGHRHTSDPVDGETDVITPRLKASKARTIFQYVAASFRQGTLLVFQKASNK</sequence>
<evidence type="ECO:0000313" key="2">
    <source>
        <dbReference type="EMBL" id="GIZ01442.1"/>
    </source>
</evidence>
<comment type="caution">
    <text evidence="2">The sequence shown here is derived from an EMBL/GenBank/DDBJ whole genome shotgun (WGS) entry which is preliminary data.</text>
</comment>
<organism evidence="2 3">
    <name type="scientific">Caerostris extrusa</name>
    <name type="common">Bark spider</name>
    <name type="synonym">Caerostris bankana</name>
    <dbReference type="NCBI Taxonomy" id="172846"/>
    <lineage>
        <taxon>Eukaryota</taxon>
        <taxon>Metazoa</taxon>
        <taxon>Ecdysozoa</taxon>
        <taxon>Arthropoda</taxon>
        <taxon>Chelicerata</taxon>
        <taxon>Arachnida</taxon>
        <taxon>Araneae</taxon>
        <taxon>Araneomorphae</taxon>
        <taxon>Entelegynae</taxon>
        <taxon>Araneoidea</taxon>
        <taxon>Araneidae</taxon>
        <taxon>Caerostris</taxon>
    </lineage>
</organism>
<reference evidence="2 3" key="1">
    <citation type="submission" date="2021-06" db="EMBL/GenBank/DDBJ databases">
        <title>Caerostris extrusa draft genome.</title>
        <authorList>
            <person name="Kono N."/>
            <person name="Arakawa K."/>
        </authorList>
    </citation>
    <scope>NUCLEOTIDE SEQUENCE [LARGE SCALE GENOMIC DNA]</scope>
</reference>